<keyword evidence="1" id="KW-0175">Coiled coil</keyword>
<dbReference type="Proteomes" id="UP000002233">
    <property type="component" value="Chromosome"/>
</dbReference>
<reference key="1">
    <citation type="submission" date="2010-08" db="EMBL/GenBank/DDBJ databases">
        <authorList>
            <person name="Zeigler D.R."/>
        </authorList>
    </citation>
    <scope>NUCLEOTIDE SEQUENCE</scope>
    <source>
        <strain>W23</strain>
    </source>
</reference>
<dbReference type="RefSeq" id="WP_003220207.1">
    <property type="nucleotide sequence ID" value="NC_014479.1"/>
</dbReference>
<sequence length="596" mass="66083">MPYKDESLTFTINGRRKSPVQTNIQYTTQDKGTAKLSFQLMKDGVPLPLSAAVVKLVLLMSDGSRFVRDIEIIDKLNGRLIYVLSDEEIRHVGTVQAELDVSYTNQQAMSIHEFSFEIKKALIDTDILPSVEYYIDDFESLKHKINELYNETIQTVEELRKKFEDLENIETKDGAQKKAAAVQSNLDTHINNKSNPHGVTKNQLGLGNVENVKQASKAEFDSHVDDTSNPHKVTADQVGLGNVDNVKQADFYEFRAHNLNGERHVSKNDKDKWNASQLFKITADNGTQKINLTSGSFYDSLKDVGTVSFYGTNAVTDNPSETSLRGMQIVGQPGIGNGYAVDVRGNAWWFYYNANQSAINWFPIESTAGVQSKVDAHAKDSKIHITSTERDKWNGGQLAKLTKDDGKRTQLANGADILALSSGFYFASGSLVKNNPVENDGSWFNYDVIEGDTGRKTIIAWRSYDNVMWHGTVHTNGIFKGWKRLITDADFENVVWQNIPLKNGAANGDRPFQYAVWGKLLLLRGHITAPREVIIGNVPKSVVPSNGDVVAVTTSGITGYCKLVVYPNGELMLTGLQSNDNSAVTGYHISAPVFLD</sequence>
<dbReference type="Pfam" id="PF10651">
    <property type="entry name" value="BppU_N"/>
    <property type="match status" value="1"/>
</dbReference>
<name>E0TX45_BACSH</name>
<dbReference type="HOGENOM" id="CLU_033539_1_0_9"/>
<dbReference type="InterPro" id="IPR018913">
    <property type="entry name" value="BppU_N"/>
</dbReference>
<evidence type="ECO:0000313" key="3">
    <source>
        <dbReference type="EMBL" id="ADM37951.1"/>
    </source>
</evidence>
<feature type="coiled-coil region" evidence="1">
    <location>
        <begin position="142"/>
        <end position="169"/>
    </location>
</feature>
<dbReference type="AlphaFoldDB" id="E0TX45"/>
<evidence type="ECO:0000259" key="2">
    <source>
        <dbReference type="Pfam" id="PF10651"/>
    </source>
</evidence>
<gene>
    <name evidence="3" type="ordered locus">BSUW23_09525</name>
</gene>
<protein>
    <submittedName>
        <fullName evidence="3">Bacteriophage-related protein</fullName>
    </submittedName>
</protein>
<organism evidence="3 4">
    <name type="scientific">Bacillus spizizenii (strain ATCC 23059 / NRRL B-14472 / W23)</name>
    <name type="common">Bacillus subtilis subsp. spizizenii</name>
    <dbReference type="NCBI Taxonomy" id="655816"/>
    <lineage>
        <taxon>Bacteria</taxon>
        <taxon>Bacillati</taxon>
        <taxon>Bacillota</taxon>
        <taxon>Bacilli</taxon>
        <taxon>Bacillales</taxon>
        <taxon>Bacillaceae</taxon>
        <taxon>Bacillus</taxon>
    </lineage>
</organism>
<dbReference type="EMBL" id="CP002183">
    <property type="protein sequence ID" value="ADM37951.1"/>
    <property type="molecule type" value="Genomic_DNA"/>
</dbReference>
<reference evidence="3 4" key="2">
    <citation type="journal article" date="2011" name="Microbiology">
        <title>The genome sequence of Bacillus subtilis subsp. spizizenii W23: insights into speciation within the B. subtilis complex and into the history of B. subtilis genetics.</title>
        <authorList>
            <person name="Zeigler D.R."/>
        </authorList>
    </citation>
    <scope>NUCLEOTIDE SEQUENCE [LARGE SCALE GENOMIC DNA]</scope>
    <source>
        <strain evidence="4">ATCC 23059 / NRRL B-14472 / W23</strain>
    </source>
</reference>
<dbReference type="Gene3D" id="2.60.40.3350">
    <property type="match status" value="1"/>
</dbReference>
<dbReference type="KEGG" id="bss:BSUW23_09525"/>
<proteinExistence type="predicted"/>
<feature type="domain" description="BppU N-terminal" evidence="2">
    <location>
        <begin position="6"/>
        <end position="147"/>
    </location>
</feature>
<accession>E0TX45</accession>
<evidence type="ECO:0000256" key="1">
    <source>
        <dbReference type="SAM" id="Coils"/>
    </source>
</evidence>
<evidence type="ECO:0000313" key="4">
    <source>
        <dbReference type="Proteomes" id="UP000002233"/>
    </source>
</evidence>